<dbReference type="KEGG" id="mpc:Mar181_3138"/>
<organism evidence="5 6">
    <name type="scientific">Marinomonas posidonica (strain CECT 7376 / NCIMB 14433 / IVIA-Po-181)</name>
    <dbReference type="NCBI Taxonomy" id="491952"/>
    <lineage>
        <taxon>Bacteria</taxon>
        <taxon>Pseudomonadati</taxon>
        <taxon>Pseudomonadota</taxon>
        <taxon>Gammaproteobacteria</taxon>
        <taxon>Oceanospirillales</taxon>
        <taxon>Oceanospirillaceae</taxon>
        <taxon>Marinomonas</taxon>
    </lineage>
</organism>
<dbReference type="AlphaFoldDB" id="F6CSK4"/>
<dbReference type="InterPro" id="IPR006638">
    <property type="entry name" value="Elp3/MiaA/NifB-like_rSAM"/>
</dbReference>
<sequence>MSSSLPPFPSSFRSALDAPIKGRGTSSSLEGRFAKQHVELDENDDNIIARDAATPATQVRHESAKSLIRRNTSPDVPFNLSINPYQGCEHGCIYCFARPTHAYLDLSPGLDFETKLVAKTNAAFLFEEELSNPNYRCEPIALGINTDAYQPIEKQLGITRDLLTIALAHKQPISLITKSTLILRDLDVLAEMAKQGLIHVAISVTTLDNDLKRILEPRTASGQRRLEVIRQLKDANIPVTVLAAPVIPFINDHELENIIAASAAAGAQAIHYIMLRLPHEVAPLFREWLHQHYPERADHVLQRIMDMRGGKLYDSRFGKRMTGEGLFADVINQRFRIARNKHGLSDQRTSYLNCRQFAVPPKTGDQMGLF</sequence>
<keyword evidence="1" id="KW-0479">Metal-binding</keyword>
<dbReference type="Gene3D" id="3.80.30.30">
    <property type="match status" value="1"/>
</dbReference>
<dbReference type="Pfam" id="PF04055">
    <property type="entry name" value="Radical_SAM"/>
    <property type="match status" value="1"/>
</dbReference>
<evidence type="ECO:0000256" key="3">
    <source>
        <dbReference type="ARBA" id="ARBA00023014"/>
    </source>
</evidence>
<dbReference type="PANTHER" id="PTHR43432">
    <property type="entry name" value="SLR0285 PROTEIN"/>
    <property type="match status" value="1"/>
</dbReference>
<evidence type="ECO:0000256" key="2">
    <source>
        <dbReference type="ARBA" id="ARBA00023004"/>
    </source>
</evidence>
<name>F6CSK4_MARPP</name>
<keyword evidence="6" id="KW-1185">Reference proteome</keyword>
<dbReference type="OrthoDB" id="9785699at2"/>
<dbReference type="GO" id="GO:0051536">
    <property type="term" value="F:iron-sulfur cluster binding"/>
    <property type="evidence" value="ECO:0007669"/>
    <property type="project" value="UniProtKB-KW"/>
</dbReference>
<dbReference type="SMART" id="SM00729">
    <property type="entry name" value="Elp3"/>
    <property type="match status" value="1"/>
</dbReference>
<evidence type="ECO:0000313" key="5">
    <source>
        <dbReference type="EMBL" id="AEF56162.1"/>
    </source>
</evidence>
<dbReference type="CDD" id="cd01335">
    <property type="entry name" value="Radical_SAM"/>
    <property type="match status" value="1"/>
</dbReference>
<dbReference type="PROSITE" id="PS51918">
    <property type="entry name" value="RADICAL_SAM"/>
    <property type="match status" value="1"/>
</dbReference>
<dbReference type="RefSeq" id="WP_013797632.1">
    <property type="nucleotide sequence ID" value="NC_015559.1"/>
</dbReference>
<gene>
    <name evidence="5" type="ordered locus">Mar181_3138</name>
</gene>
<dbReference type="HOGENOM" id="CLU_015525_0_0_6"/>
<dbReference type="STRING" id="491952.Mar181_3138"/>
<dbReference type="GO" id="GO:0046872">
    <property type="term" value="F:metal ion binding"/>
    <property type="evidence" value="ECO:0007669"/>
    <property type="project" value="UniProtKB-KW"/>
</dbReference>
<dbReference type="NCBIfam" id="NF033668">
    <property type="entry name" value="rSAM_PA0069"/>
    <property type="match status" value="1"/>
</dbReference>
<accession>F6CSK4</accession>
<dbReference type="InterPro" id="IPR040086">
    <property type="entry name" value="MJ0683-like"/>
</dbReference>
<dbReference type="GO" id="GO:0003824">
    <property type="term" value="F:catalytic activity"/>
    <property type="evidence" value="ECO:0007669"/>
    <property type="project" value="InterPro"/>
</dbReference>
<dbReference type="Proteomes" id="UP000009230">
    <property type="component" value="Chromosome"/>
</dbReference>
<feature type="domain" description="Radical SAM core" evidence="4">
    <location>
        <begin position="74"/>
        <end position="316"/>
    </location>
</feature>
<dbReference type="eggNOG" id="COG1533">
    <property type="taxonomic scope" value="Bacteria"/>
</dbReference>
<dbReference type="InterPro" id="IPR058240">
    <property type="entry name" value="rSAM_sf"/>
</dbReference>
<keyword evidence="2" id="KW-0408">Iron</keyword>
<dbReference type="EMBL" id="CP002771">
    <property type="protein sequence ID" value="AEF56162.1"/>
    <property type="molecule type" value="Genomic_DNA"/>
</dbReference>
<dbReference type="SFLD" id="SFLDS00029">
    <property type="entry name" value="Radical_SAM"/>
    <property type="match status" value="1"/>
</dbReference>
<proteinExistence type="predicted"/>
<reference evidence="5 6" key="1">
    <citation type="journal article" date="2012" name="Stand. Genomic Sci.">
        <title>Complete genome sequence of Marinomonas posidonica type strain (IVIA-Po-181(T)).</title>
        <authorList>
            <person name="Lucas-Elio P."/>
            <person name="Goodwin L."/>
            <person name="Woyke T."/>
            <person name="Pitluck S."/>
            <person name="Nolan M."/>
            <person name="Kyrpides N.C."/>
            <person name="Detter J.C."/>
            <person name="Copeland A."/>
            <person name="Lu M."/>
            <person name="Bruce D."/>
            <person name="Detter C."/>
            <person name="Tapia R."/>
            <person name="Han S."/>
            <person name="Land M.L."/>
            <person name="Ivanova N."/>
            <person name="Mikhailova N."/>
            <person name="Johnston A.W."/>
            <person name="Sanchez-Amat A."/>
        </authorList>
    </citation>
    <scope>NUCLEOTIDE SEQUENCE [LARGE SCALE GENOMIC DNA]</scope>
    <source>
        <strain evidence="6">CECT 7376 / NCIMB 14433 / IVIA-Po-181</strain>
    </source>
</reference>
<evidence type="ECO:0000313" key="6">
    <source>
        <dbReference type="Proteomes" id="UP000009230"/>
    </source>
</evidence>
<keyword evidence="3" id="KW-0411">Iron-sulfur</keyword>
<dbReference type="PANTHER" id="PTHR43432:SF3">
    <property type="entry name" value="SLR0285 PROTEIN"/>
    <property type="match status" value="1"/>
</dbReference>
<evidence type="ECO:0000256" key="1">
    <source>
        <dbReference type="ARBA" id="ARBA00022723"/>
    </source>
</evidence>
<dbReference type="SFLD" id="SFLDG01084">
    <property type="entry name" value="Uncharacterised_Radical_SAM_Su"/>
    <property type="match status" value="1"/>
</dbReference>
<dbReference type="InterPro" id="IPR007197">
    <property type="entry name" value="rSAM"/>
</dbReference>
<dbReference type="SUPFAM" id="SSF102114">
    <property type="entry name" value="Radical SAM enzymes"/>
    <property type="match status" value="1"/>
</dbReference>
<protein>
    <submittedName>
        <fullName evidence="5">Radical SAM domain protein</fullName>
    </submittedName>
</protein>
<evidence type="ECO:0000259" key="4">
    <source>
        <dbReference type="PROSITE" id="PS51918"/>
    </source>
</evidence>